<comment type="caution">
    <text evidence="1">The sequence shown here is derived from an EMBL/GenBank/DDBJ whole genome shotgun (WGS) entry which is preliminary data.</text>
</comment>
<dbReference type="AlphaFoldDB" id="W4LVA4"/>
<gene>
    <name evidence="1" type="ORF">ETSY1_07925</name>
</gene>
<keyword evidence="2" id="KW-1185">Reference proteome</keyword>
<sequence>MLKTIEGVYKDGKIELSEPPGNVPEDSRVIVTFLETRHIDLRECGIHEEQAAELRAQLGAFAEEWDSPEMSCYDNYDAAKSKL</sequence>
<proteinExistence type="predicted"/>
<dbReference type="Proteomes" id="UP000019141">
    <property type="component" value="Unassembled WGS sequence"/>
</dbReference>
<reference evidence="1 2" key="1">
    <citation type="journal article" date="2014" name="Nature">
        <title>An environmental bacterial taxon with a large and distinct metabolic repertoire.</title>
        <authorList>
            <person name="Wilson M.C."/>
            <person name="Mori T."/>
            <person name="Ruckert C."/>
            <person name="Uria A.R."/>
            <person name="Helf M.J."/>
            <person name="Takada K."/>
            <person name="Gernert C."/>
            <person name="Steffens U.A."/>
            <person name="Heycke N."/>
            <person name="Schmitt S."/>
            <person name="Rinke C."/>
            <person name="Helfrich E.J."/>
            <person name="Brachmann A.O."/>
            <person name="Gurgui C."/>
            <person name="Wakimoto T."/>
            <person name="Kracht M."/>
            <person name="Crusemann M."/>
            <person name="Hentschel U."/>
            <person name="Abe I."/>
            <person name="Matsunaga S."/>
            <person name="Kalinowski J."/>
            <person name="Takeyama H."/>
            <person name="Piel J."/>
        </authorList>
    </citation>
    <scope>NUCLEOTIDE SEQUENCE [LARGE SCALE GENOMIC DNA]</scope>
    <source>
        <strain evidence="2">TSY1</strain>
    </source>
</reference>
<evidence type="ECO:0000313" key="1">
    <source>
        <dbReference type="EMBL" id="ETX01287.1"/>
    </source>
</evidence>
<dbReference type="EMBL" id="AZHW01000249">
    <property type="protein sequence ID" value="ETX01287.1"/>
    <property type="molecule type" value="Genomic_DNA"/>
</dbReference>
<name>W4LVA4_ENTF1</name>
<protein>
    <submittedName>
        <fullName evidence="1">Uncharacterized protein</fullName>
    </submittedName>
</protein>
<accession>W4LVA4</accession>
<organism evidence="1 2">
    <name type="scientific">Entotheonella factor</name>
    <dbReference type="NCBI Taxonomy" id="1429438"/>
    <lineage>
        <taxon>Bacteria</taxon>
        <taxon>Pseudomonadati</taxon>
        <taxon>Nitrospinota/Tectimicrobiota group</taxon>
        <taxon>Candidatus Tectimicrobiota</taxon>
        <taxon>Candidatus Entotheonellia</taxon>
        <taxon>Candidatus Entotheonellales</taxon>
        <taxon>Candidatus Entotheonellaceae</taxon>
        <taxon>Candidatus Entotheonella</taxon>
    </lineage>
</organism>
<evidence type="ECO:0000313" key="2">
    <source>
        <dbReference type="Proteomes" id="UP000019141"/>
    </source>
</evidence>
<dbReference type="HOGENOM" id="CLU_2536319_0_0_7"/>